<dbReference type="Proteomes" id="UP000823775">
    <property type="component" value="Unassembled WGS sequence"/>
</dbReference>
<comment type="subcellular location">
    <subcellularLocation>
        <location evidence="1">Membrane</location>
    </subcellularLocation>
</comment>
<evidence type="ECO:0000256" key="3">
    <source>
        <dbReference type="ARBA" id="ARBA00022989"/>
    </source>
</evidence>
<keyword evidence="3 5" id="KW-1133">Transmembrane helix</keyword>
<sequence>MFLPFLYITHHLSQQRIASPYPEKKEDVIVKEGHMVVVVEYEPTDGHTKVSISPQETEQKSKTGFLSDVKDKLSEKTEEVTDEIKRKGKRQKKAVGTAYEKVKDTVAGKAHEASEKASELKEKAKESVGKKVDMKSKELKRLLRNIHLLSQELSVSNGDDPFAGICIVLWSKIYPVYFKTLLYGVSAAFLGHYLSQSHRYYSNWIETIQGLIFLASFAMIMFNSFFLEPRATKVMRERMKLEKEEGKERCI</sequence>
<evidence type="ECO:0000259" key="6">
    <source>
        <dbReference type="Pfam" id="PF13664"/>
    </source>
</evidence>
<dbReference type="EMBL" id="JACEIK010001739">
    <property type="protein sequence ID" value="MCD7471862.1"/>
    <property type="molecule type" value="Genomic_DNA"/>
</dbReference>
<name>A0ABS8TK11_DATST</name>
<reference evidence="7 8" key="1">
    <citation type="journal article" date="2021" name="BMC Genomics">
        <title>Datura genome reveals duplications of psychoactive alkaloid biosynthetic genes and high mutation rate following tissue culture.</title>
        <authorList>
            <person name="Rajewski A."/>
            <person name="Carter-House D."/>
            <person name="Stajich J."/>
            <person name="Litt A."/>
        </authorList>
    </citation>
    <scope>NUCLEOTIDE SEQUENCE [LARGE SCALE GENOMIC DNA]</scope>
    <source>
        <strain evidence="7">AR-01</strain>
    </source>
</reference>
<protein>
    <recommendedName>
        <fullName evidence="6">TMEM205-like domain-containing protein</fullName>
    </recommendedName>
</protein>
<dbReference type="InterPro" id="IPR025423">
    <property type="entry name" value="TMEM205-like"/>
</dbReference>
<evidence type="ECO:0000256" key="1">
    <source>
        <dbReference type="ARBA" id="ARBA00004370"/>
    </source>
</evidence>
<evidence type="ECO:0000256" key="5">
    <source>
        <dbReference type="SAM" id="Phobius"/>
    </source>
</evidence>
<dbReference type="Gene3D" id="1.20.120.20">
    <property type="entry name" value="Apolipoprotein"/>
    <property type="match status" value="1"/>
</dbReference>
<proteinExistence type="predicted"/>
<keyword evidence="4 5" id="KW-0472">Membrane</keyword>
<dbReference type="PANTHER" id="PTHR47652">
    <property type="entry name" value="MITOCHONDRIAL IMPORT INNER MEMBRANE TRANSLOCASE SUBUNIT TIM44"/>
    <property type="match status" value="1"/>
</dbReference>
<comment type="caution">
    <text evidence="7">The sequence shown here is derived from an EMBL/GenBank/DDBJ whole genome shotgun (WGS) entry which is preliminary data.</text>
</comment>
<organism evidence="7 8">
    <name type="scientific">Datura stramonium</name>
    <name type="common">Jimsonweed</name>
    <name type="synonym">Common thornapple</name>
    <dbReference type="NCBI Taxonomy" id="4076"/>
    <lineage>
        <taxon>Eukaryota</taxon>
        <taxon>Viridiplantae</taxon>
        <taxon>Streptophyta</taxon>
        <taxon>Embryophyta</taxon>
        <taxon>Tracheophyta</taxon>
        <taxon>Spermatophyta</taxon>
        <taxon>Magnoliopsida</taxon>
        <taxon>eudicotyledons</taxon>
        <taxon>Gunneridae</taxon>
        <taxon>Pentapetalae</taxon>
        <taxon>asterids</taxon>
        <taxon>lamiids</taxon>
        <taxon>Solanales</taxon>
        <taxon>Solanaceae</taxon>
        <taxon>Solanoideae</taxon>
        <taxon>Datureae</taxon>
        <taxon>Datura</taxon>
    </lineage>
</organism>
<feature type="transmembrane region" description="Helical" evidence="5">
    <location>
        <begin position="176"/>
        <end position="195"/>
    </location>
</feature>
<gene>
    <name evidence="7" type="ORF">HAX54_012606</name>
</gene>
<evidence type="ECO:0000313" key="8">
    <source>
        <dbReference type="Proteomes" id="UP000823775"/>
    </source>
</evidence>
<dbReference type="Pfam" id="PF13664">
    <property type="entry name" value="DUF4149"/>
    <property type="match status" value="1"/>
</dbReference>
<keyword evidence="2 5" id="KW-0812">Transmembrane</keyword>
<feature type="domain" description="TMEM205-like" evidence="6">
    <location>
        <begin position="169"/>
        <end position="239"/>
    </location>
</feature>
<accession>A0ABS8TK11</accession>
<feature type="transmembrane region" description="Helical" evidence="5">
    <location>
        <begin position="207"/>
        <end position="227"/>
    </location>
</feature>
<evidence type="ECO:0000256" key="2">
    <source>
        <dbReference type="ARBA" id="ARBA00022692"/>
    </source>
</evidence>
<evidence type="ECO:0000256" key="4">
    <source>
        <dbReference type="ARBA" id="ARBA00023136"/>
    </source>
</evidence>
<dbReference type="PANTHER" id="PTHR47652:SF7">
    <property type="entry name" value="DUF4149 DOMAIN-CONTAINING PROTEIN"/>
    <property type="match status" value="1"/>
</dbReference>
<keyword evidence="8" id="KW-1185">Reference proteome</keyword>
<evidence type="ECO:0000313" key="7">
    <source>
        <dbReference type="EMBL" id="MCD7471862.1"/>
    </source>
</evidence>